<dbReference type="Proteomes" id="UP001316184">
    <property type="component" value="Chromosome"/>
</dbReference>
<dbReference type="InterPro" id="IPR050832">
    <property type="entry name" value="Bact_Acetyltransf"/>
</dbReference>
<evidence type="ECO:0000259" key="3">
    <source>
        <dbReference type="PROSITE" id="PS51186"/>
    </source>
</evidence>
<proteinExistence type="predicted"/>
<reference evidence="4 5" key="1">
    <citation type="submission" date="2022-08" db="EMBL/GenBank/DDBJ databases">
        <title>novel species in genus Aeromicrobium.</title>
        <authorList>
            <person name="Ye L."/>
        </authorList>
    </citation>
    <scope>NUCLEOTIDE SEQUENCE [LARGE SCALE GENOMIC DNA]</scope>
    <source>
        <strain evidence="5">zg-Y1379</strain>
    </source>
</reference>
<keyword evidence="1" id="KW-0808">Transferase</keyword>
<dbReference type="SUPFAM" id="SSF55729">
    <property type="entry name" value="Acyl-CoA N-acyltransferases (Nat)"/>
    <property type="match status" value="1"/>
</dbReference>
<dbReference type="RefSeq" id="WP_255669959.1">
    <property type="nucleotide sequence ID" value="NZ_CP102173.1"/>
</dbReference>
<dbReference type="Gene3D" id="3.40.630.30">
    <property type="match status" value="1"/>
</dbReference>
<keyword evidence="5" id="KW-1185">Reference proteome</keyword>
<feature type="domain" description="N-acetyltransferase" evidence="3">
    <location>
        <begin position="1"/>
        <end position="139"/>
    </location>
</feature>
<dbReference type="PROSITE" id="PS51186">
    <property type="entry name" value="GNAT"/>
    <property type="match status" value="1"/>
</dbReference>
<evidence type="ECO:0000256" key="2">
    <source>
        <dbReference type="ARBA" id="ARBA00023315"/>
    </source>
</evidence>
<dbReference type="InterPro" id="IPR016181">
    <property type="entry name" value="Acyl_CoA_acyltransferase"/>
</dbReference>
<name>A0ABY5MFK5_9ACTN</name>
<evidence type="ECO:0000313" key="4">
    <source>
        <dbReference type="EMBL" id="UUP15508.1"/>
    </source>
</evidence>
<dbReference type="EMBL" id="CP102173">
    <property type="protein sequence ID" value="UUP15508.1"/>
    <property type="molecule type" value="Genomic_DNA"/>
</dbReference>
<accession>A0ABY5MFK5</accession>
<dbReference type="CDD" id="cd04301">
    <property type="entry name" value="NAT_SF"/>
    <property type="match status" value="1"/>
</dbReference>
<dbReference type="Pfam" id="PF00583">
    <property type="entry name" value="Acetyltransf_1"/>
    <property type="match status" value="1"/>
</dbReference>
<dbReference type="InterPro" id="IPR000182">
    <property type="entry name" value="GNAT_dom"/>
</dbReference>
<organism evidence="4 5">
    <name type="scientific">Aeromicrobium wangtongii</name>
    <dbReference type="NCBI Taxonomy" id="2969247"/>
    <lineage>
        <taxon>Bacteria</taxon>
        <taxon>Bacillati</taxon>
        <taxon>Actinomycetota</taxon>
        <taxon>Actinomycetes</taxon>
        <taxon>Propionibacteriales</taxon>
        <taxon>Nocardioidaceae</taxon>
        <taxon>Aeromicrobium</taxon>
    </lineage>
</organism>
<gene>
    <name evidence="4" type="ORF">NQV15_09450</name>
</gene>
<dbReference type="PANTHER" id="PTHR43877:SF2">
    <property type="entry name" value="AMINOALKYLPHOSPHONATE N-ACETYLTRANSFERASE-RELATED"/>
    <property type="match status" value="1"/>
</dbReference>
<evidence type="ECO:0000256" key="1">
    <source>
        <dbReference type="ARBA" id="ARBA00022679"/>
    </source>
</evidence>
<dbReference type="PANTHER" id="PTHR43877">
    <property type="entry name" value="AMINOALKYLPHOSPHONATE N-ACETYLTRANSFERASE-RELATED-RELATED"/>
    <property type="match status" value="1"/>
</dbReference>
<evidence type="ECO:0000313" key="5">
    <source>
        <dbReference type="Proteomes" id="UP001316184"/>
    </source>
</evidence>
<keyword evidence="2" id="KW-0012">Acyltransferase</keyword>
<protein>
    <submittedName>
        <fullName evidence="4">GNAT family N-acetyltransferase</fullName>
    </submittedName>
</protein>
<sequence>MTAEVQAEYRRRYGGEGDTSPIDVHQFDPPGGHFVMIYVDGVPAGMGGWRRGGPAGESDGEIKRMYVRPAFARRGLARRILAELERSASDAGISRLVLETGTAQPEAIALYTSQGYVDVPAFGFYADYDDSVHLAKSLVP</sequence>